<evidence type="ECO:0000313" key="3">
    <source>
        <dbReference type="EMBL" id="TEW64165.1"/>
    </source>
</evidence>
<evidence type="ECO:0000313" key="2">
    <source>
        <dbReference type="EMBL" id="MBB3970901.1"/>
    </source>
</evidence>
<feature type="transmembrane region" description="Helical" evidence="1">
    <location>
        <begin position="32"/>
        <end position="50"/>
    </location>
</feature>
<evidence type="ECO:0000313" key="5">
    <source>
        <dbReference type="Proteomes" id="UP000583101"/>
    </source>
</evidence>
<sequence length="188" mass="20878">MSLQTKNTRTTVLILMVLAAIAMRLVNTQVPALSNFTPVGAVALFGGAYFTDKWKAYLVPLVALFASDVIINYIYAGKFTFYSSSLVMYVCFMLMVFVGTFIKKVNVLHVAAASLVSVLIHWLIMDLPFLYGQPNTWANYTTLLVKAIYPFETNMLLSDAIYGAILFGGFELAKSKYTVLQGKRQLAL</sequence>
<keyword evidence="5" id="KW-1185">Reference proteome</keyword>
<keyword evidence="1" id="KW-0472">Membrane</keyword>
<accession>A0A4Y8A746</accession>
<feature type="transmembrane region" description="Helical" evidence="1">
    <location>
        <begin position="57"/>
        <end position="75"/>
    </location>
</feature>
<keyword evidence="1" id="KW-0812">Transmembrane</keyword>
<dbReference type="InterPro" id="IPR046487">
    <property type="entry name" value="DUF6580"/>
</dbReference>
<dbReference type="RefSeq" id="WP_134337809.1">
    <property type="nucleotide sequence ID" value="NZ_BMCZ01000002.1"/>
</dbReference>
<reference evidence="3 4" key="1">
    <citation type="journal article" date="2016" name="Int. J. Syst. Evol. Microbiol.">
        <title>Proposal of Mucilaginibacter phyllosphaerae sp. nov. isolated from the phyllosphere of Galium album.</title>
        <authorList>
            <person name="Aydogan E.L."/>
            <person name="Busse H.J."/>
            <person name="Moser G."/>
            <person name="Muller C."/>
            <person name="Kampfer P."/>
            <person name="Glaeser S.P."/>
        </authorList>
    </citation>
    <scope>NUCLEOTIDE SEQUENCE [LARGE SCALE GENOMIC DNA]</scope>
    <source>
        <strain evidence="3 4">PP-F2FG21</strain>
    </source>
</reference>
<reference evidence="3" key="2">
    <citation type="submission" date="2019-03" db="EMBL/GenBank/DDBJ databases">
        <authorList>
            <person name="Yan Y.-Q."/>
            <person name="Du Z.-J."/>
        </authorList>
    </citation>
    <scope>NUCLEOTIDE SEQUENCE</scope>
    <source>
        <strain evidence="3">PP-F2FG21</strain>
    </source>
</reference>
<dbReference type="Pfam" id="PF20221">
    <property type="entry name" value="DUF6580"/>
    <property type="match status" value="1"/>
</dbReference>
<organism evidence="3 4">
    <name type="scientific">Mucilaginibacter phyllosphaerae</name>
    <dbReference type="NCBI Taxonomy" id="1812349"/>
    <lineage>
        <taxon>Bacteria</taxon>
        <taxon>Pseudomonadati</taxon>
        <taxon>Bacteroidota</taxon>
        <taxon>Sphingobacteriia</taxon>
        <taxon>Sphingobacteriales</taxon>
        <taxon>Sphingobacteriaceae</taxon>
        <taxon>Mucilaginibacter</taxon>
    </lineage>
</organism>
<feature type="transmembrane region" description="Helical" evidence="1">
    <location>
        <begin position="7"/>
        <end position="26"/>
    </location>
</feature>
<dbReference type="OrthoDB" id="9806699at2"/>
<dbReference type="Proteomes" id="UP000297248">
    <property type="component" value="Unassembled WGS sequence"/>
</dbReference>
<dbReference type="Proteomes" id="UP000583101">
    <property type="component" value="Unassembled WGS sequence"/>
</dbReference>
<dbReference type="AlphaFoldDB" id="A0A4Y8A746"/>
<protein>
    <submittedName>
        <fullName evidence="3">Uncharacterized protein</fullName>
    </submittedName>
</protein>
<dbReference type="EMBL" id="JACIEG010000007">
    <property type="protein sequence ID" value="MBB3970901.1"/>
    <property type="molecule type" value="Genomic_DNA"/>
</dbReference>
<name>A0A4Y8A746_9SPHI</name>
<comment type="caution">
    <text evidence="3">The sequence shown here is derived from an EMBL/GenBank/DDBJ whole genome shotgun (WGS) entry which is preliminary data.</text>
</comment>
<evidence type="ECO:0000256" key="1">
    <source>
        <dbReference type="SAM" id="Phobius"/>
    </source>
</evidence>
<keyword evidence="1" id="KW-1133">Transmembrane helix</keyword>
<feature type="transmembrane region" description="Helical" evidence="1">
    <location>
        <begin position="107"/>
        <end position="125"/>
    </location>
</feature>
<reference evidence="2 5" key="3">
    <citation type="submission" date="2020-08" db="EMBL/GenBank/DDBJ databases">
        <title>Genomic Encyclopedia of Type Strains, Phase IV (KMG-IV): sequencing the most valuable type-strain genomes for metagenomic binning, comparative biology and taxonomic classification.</title>
        <authorList>
            <person name="Goeker M."/>
        </authorList>
    </citation>
    <scope>NUCLEOTIDE SEQUENCE [LARGE SCALE GENOMIC DNA]</scope>
    <source>
        <strain evidence="2 5">DSM 100995</strain>
    </source>
</reference>
<gene>
    <name evidence="3" type="ORF">E2R65_17610</name>
    <name evidence="2" type="ORF">GGR35_003527</name>
</gene>
<proteinExistence type="predicted"/>
<dbReference type="EMBL" id="SNQG01000007">
    <property type="protein sequence ID" value="TEW64165.1"/>
    <property type="molecule type" value="Genomic_DNA"/>
</dbReference>
<feature type="transmembrane region" description="Helical" evidence="1">
    <location>
        <begin position="81"/>
        <end position="102"/>
    </location>
</feature>
<evidence type="ECO:0000313" key="4">
    <source>
        <dbReference type="Proteomes" id="UP000297248"/>
    </source>
</evidence>
<feature type="transmembrane region" description="Helical" evidence="1">
    <location>
        <begin position="155"/>
        <end position="173"/>
    </location>
</feature>